<protein>
    <recommendedName>
        <fullName evidence="1">DUF362 domain-containing protein</fullName>
    </recommendedName>
</protein>
<evidence type="ECO:0000313" key="2">
    <source>
        <dbReference type="EMBL" id="SFR73676.1"/>
    </source>
</evidence>
<reference evidence="3" key="1">
    <citation type="submission" date="2016-10" db="EMBL/GenBank/DDBJ databases">
        <authorList>
            <person name="Varghese N."/>
            <person name="Submissions S."/>
        </authorList>
    </citation>
    <scope>NUCLEOTIDE SEQUENCE [LARGE SCALE GENOMIC DNA]</scope>
    <source>
        <strain evidence="3">CGMCC 1.7736</strain>
    </source>
</reference>
<dbReference type="InterPro" id="IPR007160">
    <property type="entry name" value="DUF362"/>
</dbReference>
<name>A0A1I6J3Z3_9EURY</name>
<gene>
    <name evidence="2" type="ORF">SAMN04487947_4012</name>
</gene>
<keyword evidence="3" id="KW-1185">Reference proteome</keyword>
<dbReference type="STRING" id="553469.SAMN04487947_4012"/>
<dbReference type="EMBL" id="FOYT01000006">
    <property type="protein sequence ID" value="SFR73676.1"/>
    <property type="molecule type" value="Genomic_DNA"/>
</dbReference>
<proteinExistence type="predicted"/>
<dbReference type="RefSeq" id="WP_089811002.1">
    <property type="nucleotide sequence ID" value="NZ_FOYT01000006.1"/>
</dbReference>
<dbReference type="Gene3D" id="3.40.50.11440">
    <property type="match status" value="1"/>
</dbReference>
<feature type="domain" description="DUF362" evidence="1">
    <location>
        <begin position="76"/>
        <end position="215"/>
    </location>
</feature>
<dbReference type="Proteomes" id="UP000198531">
    <property type="component" value="Unassembled WGS sequence"/>
</dbReference>
<organism evidence="2 3">
    <name type="scientific">Halogeometricum rufum</name>
    <dbReference type="NCBI Taxonomy" id="553469"/>
    <lineage>
        <taxon>Archaea</taxon>
        <taxon>Methanobacteriati</taxon>
        <taxon>Methanobacteriota</taxon>
        <taxon>Stenosarchaea group</taxon>
        <taxon>Halobacteria</taxon>
        <taxon>Halobacteriales</taxon>
        <taxon>Haloferacaceae</taxon>
        <taxon>Halogeometricum</taxon>
    </lineage>
</organism>
<dbReference type="OrthoDB" id="337900at2157"/>
<accession>A0A1I6J3Z3</accession>
<evidence type="ECO:0000313" key="3">
    <source>
        <dbReference type="Proteomes" id="UP000198531"/>
    </source>
</evidence>
<evidence type="ECO:0000259" key="1">
    <source>
        <dbReference type="Pfam" id="PF04015"/>
    </source>
</evidence>
<dbReference type="AlphaFoldDB" id="A0A1I6J3Z3"/>
<sequence>MEFPDIDTVDELVDDVSFPTFATVRQTPDTERVADVPAAARDAAERLLSDRPTELDAGASVAVGLGSRGITDVVPVASAVVAVLRERGFDPFVVPAMGSHGGASAVGQRRTLDALGLNEASLDCPIDARMETVVLECDADGGPDAHLATAVAEADAFLVVNRVKPHTNFTGDVESGLCKMTAIGLGKRPGAAAVHARAAEEGYVPAIVETMETIRAASPAAFLGGVAVVENFAEETARVAGVPAADLPGAEAELLDDARAAMATLPVSDLDVLVVERLGKDVSGTGMDTNVVGRYGVLGSDDPETPRIDRIVALGLTEETHGNGHGIGLADLTTVGVAESLDLDQMYANALTSGSLSRDAIPVALPSEELALAAACTTAGPYDPETVRVAWVRDTSHLGKLRVSEALAREIERGEGEDVRVGERWELTFEDGTAAFEARDETA</sequence>
<dbReference type="Pfam" id="PF04015">
    <property type="entry name" value="DUF362"/>
    <property type="match status" value="1"/>
</dbReference>